<keyword evidence="1 2" id="KW-0597">Phosphoprotein</keyword>
<evidence type="ECO:0000256" key="2">
    <source>
        <dbReference type="PROSITE-ProRule" id="PRU00169"/>
    </source>
</evidence>
<evidence type="ECO:0000313" key="7">
    <source>
        <dbReference type="EMBL" id="GAQ92619.1"/>
    </source>
</evidence>
<dbReference type="AlphaFoldDB" id="A0A1Y1ISU9"/>
<dbReference type="Gene3D" id="1.10.287.130">
    <property type="match status" value="1"/>
</dbReference>
<feature type="region of interest" description="Disordered" evidence="3">
    <location>
        <begin position="894"/>
        <end position="940"/>
    </location>
</feature>
<feature type="region of interest" description="Disordered" evidence="3">
    <location>
        <begin position="539"/>
        <end position="562"/>
    </location>
</feature>
<feature type="compositionally biased region" description="Low complexity" evidence="3">
    <location>
        <begin position="553"/>
        <end position="562"/>
    </location>
</feature>
<dbReference type="PANTHER" id="PTHR45339:SF5">
    <property type="entry name" value="HISTIDINE KINASE"/>
    <property type="match status" value="1"/>
</dbReference>
<dbReference type="InterPro" id="IPR003594">
    <property type="entry name" value="HATPase_dom"/>
</dbReference>
<feature type="transmembrane region" description="Helical" evidence="4">
    <location>
        <begin position="343"/>
        <end position="364"/>
    </location>
</feature>
<dbReference type="Pfam" id="PF00072">
    <property type="entry name" value="Response_reg"/>
    <property type="match status" value="1"/>
</dbReference>
<dbReference type="GO" id="GO:0000155">
    <property type="term" value="F:phosphorelay sensor kinase activity"/>
    <property type="evidence" value="ECO:0007669"/>
    <property type="project" value="InterPro"/>
</dbReference>
<keyword evidence="4" id="KW-0812">Transmembrane</keyword>
<dbReference type="PRINTS" id="PR00344">
    <property type="entry name" value="BCTRLSENSOR"/>
</dbReference>
<dbReference type="SMART" id="SM00388">
    <property type="entry name" value="HisKA"/>
    <property type="match status" value="1"/>
</dbReference>
<dbReference type="Pfam" id="PF02518">
    <property type="entry name" value="HATPase_c"/>
    <property type="match status" value="1"/>
</dbReference>
<evidence type="ECO:0000313" key="8">
    <source>
        <dbReference type="Proteomes" id="UP000054558"/>
    </source>
</evidence>
<keyword evidence="4" id="KW-0472">Membrane</keyword>
<name>A0A1Y1ISU9_KLENI</name>
<dbReference type="InterPro" id="IPR036890">
    <property type="entry name" value="HATPase_C_sf"/>
</dbReference>
<evidence type="ECO:0000259" key="6">
    <source>
        <dbReference type="PROSITE" id="PS50110"/>
    </source>
</evidence>
<gene>
    <name evidence="7" type="ORF">KFL_010730010</name>
</gene>
<feature type="modified residue" description="4-aspartylphosphate" evidence="2">
    <location>
        <position position="1050"/>
    </location>
</feature>
<dbReference type="SUPFAM" id="SSF55874">
    <property type="entry name" value="ATPase domain of HSP90 chaperone/DNA topoisomerase II/histidine kinase"/>
    <property type="match status" value="1"/>
</dbReference>
<proteinExistence type="predicted"/>
<dbReference type="Pfam" id="PF00512">
    <property type="entry name" value="HisKA"/>
    <property type="match status" value="1"/>
</dbReference>
<dbReference type="FunFam" id="3.30.565.10:FF:000010">
    <property type="entry name" value="Sensor histidine kinase RcsC"/>
    <property type="match status" value="1"/>
</dbReference>
<feature type="domain" description="Histidine kinase" evidence="5">
    <location>
        <begin position="400"/>
        <end position="646"/>
    </location>
</feature>
<dbReference type="InterPro" id="IPR001789">
    <property type="entry name" value="Sig_transdc_resp-reg_receiver"/>
</dbReference>
<evidence type="ECO:0000256" key="4">
    <source>
        <dbReference type="SAM" id="Phobius"/>
    </source>
</evidence>
<protein>
    <submittedName>
        <fullName evidence="7">Histidine kinase</fullName>
    </submittedName>
</protein>
<keyword evidence="7" id="KW-0418">Kinase</keyword>
<keyword evidence="4" id="KW-1133">Transmembrane helix</keyword>
<dbReference type="InterPro" id="IPR036097">
    <property type="entry name" value="HisK_dim/P_sf"/>
</dbReference>
<dbReference type="InterPro" id="IPR005467">
    <property type="entry name" value="His_kinase_dom"/>
</dbReference>
<dbReference type="CDD" id="cd16922">
    <property type="entry name" value="HATPase_EvgS-ArcB-TorS-like"/>
    <property type="match status" value="1"/>
</dbReference>
<accession>A0A1Y1ISU9</accession>
<evidence type="ECO:0000256" key="3">
    <source>
        <dbReference type="SAM" id="MobiDB-lite"/>
    </source>
</evidence>
<keyword evidence="8" id="KW-1185">Reference proteome</keyword>
<dbReference type="CDD" id="cd17546">
    <property type="entry name" value="REC_hyHK_CKI1_RcsC-like"/>
    <property type="match status" value="1"/>
</dbReference>
<reference evidence="7 8" key="1">
    <citation type="journal article" date="2014" name="Nat. Commun.">
        <title>Klebsormidium flaccidum genome reveals primary factors for plant terrestrial adaptation.</title>
        <authorList>
            <person name="Hori K."/>
            <person name="Maruyama F."/>
            <person name="Fujisawa T."/>
            <person name="Togashi T."/>
            <person name="Yamamoto N."/>
            <person name="Seo M."/>
            <person name="Sato S."/>
            <person name="Yamada T."/>
            <person name="Mori H."/>
            <person name="Tajima N."/>
            <person name="Moriyama T."/>
            <person name="Ikeuchi M."/>
            <person name="Watanabe M."/>
            <person name="Wada H."/>
            <person name="Kobayashi K."/>
            <person name="Saito M."/>
            <person name="Masuda T."/>
            <person name="Sasaki-Sekimoto Y."/>
            <person name="Mashiguchi K."/>
            <person name="Awai K."/>
            <person name="Shimojima M."/>
            <person name="Masuda S."/>
            <person name="Iwai M."/>
            <person name="Nobusawa T."/>
            <person name="Narise T."/>
            <person name="Kondo S."/>
            <person name="Saito H."/>
            <person name="Sato R."/>
            <person name="Murakawa M."/>
            <person name="Ihara Y."/>
            <person name="Oshima-Yamada Y."/>
            <person name="Ohtaka K."/>
            <person name="Satoh M."/>
            <person name="Sonobe K."/>
            <person name="Ishii M."/>
            <person name="Ohtani R."/>
            <person name="Kanamori-Sato M."/>
            <person name="Honoki R."/>
            <person name="Miyazaki D."/>
            <person name="Mochizuki H."/>
            <person name="Umetsu J."/>
            <person name="Higashi K."/>
            <person name="Shibata D."/>
            <person name="Kamiya Y."/>
            <person name="Sato N."/>
            <person name="Nakamura Y."/>
            <person name="Tabata S."/>
            <person name="Ida S."/>
            <person name="Kurokawa K."/>
            <person name="Ohta H."/>
        </authorList>
    </citation>
    <scope>NUCLEOTIDE SEQUENCE [LARGE SCALE GENOMIC DNA]</scope>
    <source>
        <strain evidence="7 8">NIES-2285</strain>
    </source>
</reference>
<dbReference type="Gene3D" id="3.40.50.2300">
    <property type="match status" value="1"/>
</dbReference>
<dbReference type="CDD" id="cd00082">
    <property type="entry name" value="HisKA"/>
    <property type="match status" value="1"/>
</dbReference>
<dbReference type="PROSITE" id="PS50109">
    <property type="entry name" value="HIS_KIN"/>
    <property type="match status" value="1"/>
</dbReference>
<dbReference type="EMBL" id="DF238022">
    <property type="protein sequence ID" value="GAQ92619.1"/>
    <property type="molecule type" value="Genomic_DNA"/>
</dbReference>
<dbReference type="Proteomes" id="UP000054558">
    <property type="component" value="Unassembled WGS sequence"/>
</dbReference>
<dbReference type="SUPFAM" id="SSF52172">
    <property type="entry name" value="CheY-like"/>
    <property type="match status" value="1"/>
</dbReference>
<dbReference type="InterPro" id="IPR004358">
    <property type="entry name" value="Sig_transdc_His_kin-like_C"/>
</dbReference>
<dbReference type="SMART" id="SM00448">
    <property type="entry name" value="REC"/>
    <property type="match status" value="1"/>
</dbReference>
<feature type="domain" description="Response regulatory" evidence="6">
    <location>
        <begin position="995"/>
        <end position="1121"/>
    </location>
</feature>
<evidence type="ECO:0000256" key="1">
    <source>
        <dbReference type="ARBA" id="ARBA00022553"/>
    </source>
</evidence>
<organism evidence="7 8">
    <name type="scientific">Klebsormidium nitens</name>
    <name type="common">Green alga</name>
    <name type="synonym">Ulothrix nitens</name>
    <dbReference type="NCBI Taxonomy" id="105231"/>
    <lineage>
        <taxon>Eukaryota</taxon>
        <taxon>Viridiplantae</taxon>
        <taxon>Streptophyta</taxon>
        <taxon>Klebsormidiophyceae</taxon>
        <taxon>Klebsormidiales</taxon>
        <taxon>Klebsormidiaceae</taxon>
        <taxon>Klebsormidium</taxon>
    </lineage>
</organism>
<dbReference type="STRING" id="105231.A0A1Y1ISU9"/>
<evidence type="ECO:0000259" key="5">
    <source>
        <dbReference type="PROSITE" id="PS50109"/>
    </source>
</evidence>
<dbReference type="SMART" id="SM00387">
    <property type="entry name" value="HATPase_c"/>
    <property type="match status" value="1"/>
</dbReference>
<dbReference type="Gene3D" id="3.30.565.10">
    <property type="entry name" value="Histidine kinase-like ATPase, C-terminal domain"/>
    <property type="match status" value="1"/>
</dbReference>
<dbReference type="OMA" id="YIYSDIA"/>
<dbReference type="PROSITE" id="PS50110">
    <property type="entry name" value="RESPONSE_REGULATORY"/>
    <property type="match status" value="1"/>
</dbReference>
<dbReference type="PANTHER" id="PTHR45339">
    <property type="entry name" value="HYBRID SIGNAL TRANSDUCTION HISTIDINE KINASE J"/>
    <property type="match status" value="1"/>
</dbReference>
<dbReference type="OrthoDB" id="60033at2759"/>
<dbReference type="InterPro" id="IPR003661">
    <property type="entry name" value="HisK_dim/P_dom"/>
</dbReference>
<dbReference type="SUPFAM" id="SSF47384">
    <property type="entry name" value="Homodimeric domain of signal transducing histidine kinase"/>
    <property type="match status" value="1"/>
</dbReference>
<dbReference type="InterPro" id="IPR011006">
    <property type="entry name" value="CheY-like_superfamily"/>
</dbReference>
<keyword evidence="7" id="KW-0808">Transferase</keyword>
<sequence>MVLLASLLAGTTTITFHFTRAASSTYLSSLVHSYQGEILLHISSSVSQLLDKAEPCGTSFAQYLDLIHSPGLNLTVDQKQDLTASSLRKTFQSCNTVSGLGLTTEEGPYVVVNSVDNATSPYANTSLLWTFANQTLPKGQAPPRYVTYVSPADGSFVANVTPDVPVDIRSRLFYRRALSSPDGLAVQILVGATRQPLLVVAKRYTLPGSTMVLGVISSALYLTAIGDFVEGLDLKGGDMFVLDGTTLVADSVHDYRQANQSGTPTLLEASQSSSPLIRETFALLPPQLPDCDKGPIQARLQGGRYSIACKDIAYTGLSLKLVTILPRKAVYGKLDEQRRDATYIISSVTVGICGLGFLAIIYLTDPISKAVRLKAELLRSFEAKRQAEAREEFKTKFFAKTSHDIRTPLAAMLGILDIILESDLEAEQSVRVAQVKECTVGLLNLLNDILDFSKIQAGHLQLEHVEFDLSNLLESLVDVFTVQCTMKGVELGLDMPDLIPLVRGDPTRCRQIFMNLLSNSIKFTKGGYILIRCYLENDNQSPRDSPRWSISGRSPSHSLTSPLSVSPLVRLRFELEDSGCGIPPERRAVVFQDYAQAELSTTREHGGTGLGLGIVRNLVEMMGGSIAIADKVGPGTLFRFDLALAAARPPLLSPPISRGNPPVHFNVVLGIPSFLTRSLSAASMRRHGATVVEALCWRDVIEALSSLAEHSRDPGLATGRALSQSWAYGDAHQPGGTPAPAIRVRRTQSMLFRRFPSAKRSQAPAVVDLEAGQSVRSKDRFSAPGGGFAGVETPFRPRSPPAAAGCKVVDCAILAVSILPTDLTMEELEGYLAQVHHALGNSGLQGGAHLPVAWVVKASTPVCVRDTLRKAGFLAIATKPLYESKLQRLLHTMAGTEPGPTAEPGSPKPLGSPGESFRQEDEPRAGQSGHPVAGVDREGAEGAKRRGVCARVGRDGLDAFLAEEPEFEQVDRAAVLSVQSKTQTEGLNLPLRGRTVLIAEDNVLLRKLAVQAMAKLGARAVAVENGRLAVDDIERRAAAGEERYDFVLMDFMMPVMDGLAATRLVRDLERARGMGDHVIIVALTAGTSCDDQRACIKAGMDVYLTKPIDTSMLLAKVLPLLGDNSLRVQIEH</sequence>